<evidence type="ECO:0000313" key="3">
    <source>
        <dbReference type="Proteomes" id="UP001405405"/>
    </source>
</evidence>
<dbReference type="Gene3D" id="1.10.260.40">
    <property type="entry name" value="lambda repressor-like DNA-binding domains"/>
    <property type="match status" value="1"/>
</dbReference>
<dbReference type="Proteomes" id="UP001405405">
    <property type="component" value="Unassembled WGS sequence"/>
</dbReference>
<organism evidence="2 3">
    <name type="scientific">Chromobacterium indicum</name>
    <dbReference type="NCBI Taxonomy" id="3110228"/>
    <lineage>
        <taxon>Bacteria</taxon>
        <taxon>Pseudomonadati</taxon>
        <taxon>Pseudomonadota</taxon>
        <taxon>Betaproteobacteria</taxon>
        <taxon>Neisseriales</taxon>
        <taxon>Chromobacteriaceae</taxon>
        <taxon>Chromobacterium</taxon>
    </lineage>
</organism>
<reference evidence="2 3" key="1">
    <citation type="submission" date="2023-12" db="EMBL/GenBank/DDBJ databases">
        <title>Chromobacterium sp. strain TRC.1.1.SA producing antimicrobial pigment.</title>
        <authorList>
            <person name="Verma N."/>
            <person name="Choksket S."/>
            <person name="Pinnaka A.K."/>
            <person name="Korpole S."/>
        </authorList>
    </citation>
    <scope>NUCLEOTIDE SEQUENCE [LARGE SCALE GENOMIC DNA]</scope>
    <source>
        <strain evidence="2 3">TRC1.1.SA</strain>
    </source>
</reference>
<dbReference type="CDD" id="cd00093">
    <property type="entry name" value="HTH_XRE"/>
    <property type="match status" value="1"/>
</dbReference>
<dbReference type="Pfam" id="PF13560">
    <property type="entry name" value="HTH_31"/>
    <property type="match status" value="1"/>
</dbReference>
<dbReference type="RefSeq" id="WP_158677527.1">
    <property type="nucleotide sequence ID" value="NZ_JAYFSJ010000009.1"/>
</dbReference>
<dbReference type="EMBL" id="JAYFSJ010000009">
    <property type="protein sequence ID" value="MEN7431763.1"/>
    <property type="molecule type" value="Genomic_DNA"/>
</dbReference>
<dbReference type="SUPFAM" id="SSF47413">
    <property type="entry name" value="lambda repressor-like DNA-binding domains"/>
    <property type="match status" value="1"/>
</dbReference>
<name>A0ABV0CLJ3_9NEIS</name>
<proteinExistence type="predicted"/>
<feature type="domain" description="HTH cro/C1-type" evidence="1">
    <location>
        <begin position="50"/>
        <end position="104"/>
    </location>
</feature>
<dbReference type="PROSITE" id="PS50943">
    <property type="entry name" value="HTH_CROC1"/>
    <property type="match status" value="1"/>
</dbReference>
<keyword evidence="3" id="KW-1185">Reference proteome</keyword>
<sequence length="175" mass="19587">MGVVSFMGRDYQLKVNKRQLLIRMTAPNIPATIRPMVEDTNTETLLSRNITALMQIRGVTPRPFAKLVPVSHVMMHRYMRGEARPRPEKLDKIADLLGVSAAELEYGHFTSNVIVTSPNITITQHDEPMPEPATPPDRTTTISDPRELASWLIAQGDDALADFLRGLADTLQKKK</sequence>
<comment type="caution">
    <text evidence="2">The sequence shown here is derived from an EMBL/GenBank/DDBJ whole genome shotgun (WGS) entry which is preliminary data.</text>
</comment>
<protein>
    <submittedName>
        <fullName evidence="2">Helix-turn-helix transcriptional regulator</fullName>
    </submittedName>
</protein>
<accession>A0ABV0CLJ3</accession>
<evidence type="ECO:0000313" key="2">
    <source>
        <dbReference type="EMBL" id="MEN7431763.1"/>
    </source>
</evidence>
<gene>
    <name evidence="2" type="ORF">VA599_13465</name>
</gene>
<evidence type="ECO:0000259" key="1">
    <source>
        <dbReference type="PROSITE" id="PS50943"/>
    </source>
</evidence>
<dbReference type="InterPro" id="IPR001387">
    <property type="entry name" value="Cro/C1-type_HTH"/>
</dbReference>
<dbReference type="SMART" id="SM00530">
    <property type="entry name" value="HTH_XRE"/>
    <property type="match status" value="1"/>
</dbReference>
<dbReference type="InterPro" id="IPR010982">
    <property type="entry name" value="Lambda_DNA-bd_dom_sf"/>
</dbReference>